<keyword evidence="3 7" id="KW-0812">Transmembrane</keyword>
<reference evidence="9" key="1">
    <citation type="submission" date="2022-07" db="EMBL/GenBank/DDBJ databases">
        <title>Phylogenomic reconstructions and comparative analyses of Kickxellomycotina fungi.</title>
        <authorList>
            <person name="Reynolds N.K."/>
            <person name="Stajich J.E."/>
            <person name="Barry K."/>
            <person name="Grigoriev I.V."/>
            <person name="Crous P."/>
            <person name="Smith M.E."/>
        </authorList>
    </citation>
    <scope>NUCLEOTIDE SEQUENCE</scope>
    <source>
        <strain evidence="9">IMI 214461</strain>
    </source>
</reference>
<dbReference type="PANTHER" id="PTHR43341:SF1">
    <property type="entry name" value="GENERAL AMINO-ACID PERMEASE GAP1"/>
    <property type="match status" value="1"/>
</dbReference>
<evidence type="ECO:0000256" key="2">
    <source>
        <dbReference type="ARBA" id="ARBA00022448"/>
    </source>
</evidence>
<feature type="transmembrane region" description="Helical" evidence="7">
    <location>
        <begin position="350"/>
        <end position="375"/>
    </location>
</feature>
<feature type="transmembrane region" description="Helical" evidence="7">
    <location>
        <begin position="287"/>
        <end position="311"/>
    </location>
</feature>
<evidence type="ECO:0000256" key="1">
    <source>
        <dbReference type="ARBA" id="ARBA00004141"/>
    </source>
</evidence>
<feature type="transmembrane region" description="Helical" evidence="7">
    <location>
        <begin position="182"/>
        <end position="200"/>
    </location>
</feature>
<feature type="transmembrane region" description="Helical" evidence="7">
    <location>
        <begin position="69"/>
        <end position="95"/>
    </location>
</feature>
<dbReference type="PIRSF" id="PIRSF006060">
    <property type="entry name" value="AA_transporter"/>
    <property type="match status" value="1"/>
</dbReference>
<feature type="transmembrane region" description="Helical" evidence="7">
    <location>
        <begin position="491"/>
        <end position="512"/>
    </location>
</feature>
<sequence>MTATESVKTLENRVIEPLRSRGWYAWWALRETRGSDEGLQSDASTVQSAPRGGLGELRAQAPFDQTEVAVWQIVLTTLGGGVGSGFLLAGGFTIFSAGPGGALVAFGISVAMLFAVMTSLIEVREAMGEAGPYYMLAVRVLGAAVGAAIAWNFWLLWVSIAAYEVVAVGYIVRFWAPHVHPAVWGPVALVCCAGVAAGNSRWYARAEHAFSVLRLGAVLALVVVGALVASGRVGGHAYGTENWRHGEAPFVGGVVGIIAATVYSNFSVVGVEAAAAMAVKSRKATRVVPVAVCGTLAVVFLSSVLVVGLVVPYDSGWFRTGEVGDSAASSVFTFITEQARMYAAAHVVNVLLLASALFDCCASLYVAAALLGDLATRALAPQWVRGHPARSLAACTALALAGWGLGCINPEYALAILAGAIGVGGSITWCTIAYMHCSLRWSRRLKEKRSSAVHYRAPLFPLGPLLCLAYLPATLTTLVVLAVWAGFSAQLFLFATAQLFVFLILVAAAAIAQRFGFCCCS</sequence>
<dbReference type="GO" id="GO:0016020">
    <property type="term" value="C:membrane"/>
    <property type="evidence" value="ECO:0007669"/>
    <property type="project" value="UniProtKB-SubCell"/>
</dbReference>
<comment type="caution">
    <text evidence="9">The sequence shown here is derived from an EMBL/GenBank/DDBJ whole genome shotgun (WGS) entry which is preliminary data.</text>
</comment>
<evidence type="ECO:0000256" key="5">
    <source>
        <dbReference type="ARBA" id="ARBA00022989"/>
    </source>
</evidence>
<feature type="transmembrane region" description="Helical" evidence="7">
    <location>
        <begin position="250"/>
        <end position="275"/>
    </location>
</feature>
<evidence type="ECO:0000313" key="10">
    <source>
        <dbReference type="Proteomes" id="UP001150907"/>
    </source>
</evidence>
<dbReference type="GO" id="GO:0015171">
    <property type="term" value="F:amino acid transmembrane transporter activity"/>
    <property type="evidence" value="ECO:0007669"/>
    <property type="project" value="TreeGrafter"/>
</dbReference>
<dbReference type="PANTHER" id="PTHR43341">
    <property type="entry name" value="AMINO ACID PERMEASE"/>
    <property type="match status" value="1"/>
</dbReference>
<evidence type="ECO:0000259" key="8">
    <source>
        <dbReference type="Pfam" id="PF00324"/>
    </source>
</evidence>
<dbReference type="AlphaFoldDB" id="A0A9W8BK49"/>
<feature type="transmembrane region" description="Helical" evidence="7">
    <location>
        <begin position="458"/>
        <end position="485"/>
    </location>
</feature>
<name>A0A9W8BK49_9FUNG</name>
<dbReference type="Gene3D" id="1.20.1740.10">
    <property type="entry name" value="Amino acid/polyamine transporter I"/>
    <property type="match status" value="1"/>
</dbReference>
<protein>
    <recommendedName>
        <fullName evidence="8">Amino acid permease/ SLC12A domain-containing protein</fullName>
    </recommendedName>
</protein>
<comment type="subcellular location">
    <subcellularLocation>
        <location evidence="1">Membrane</location>
        <topology evidence="1">Multi-pass membrane protein</topology>
    </subcellularLocation>
</comment>
<keyword evidence="10" id="KW-1185">Reference proteome</keyword>
<keyword evidence="4" id="KW-0029">Amino-acid transport</keyword>
<dbReference type="InterPro" id="IPR004841">
    <property type="entry name" value="AA-permease/SLC12A_dom"/>
</dbReference>
<evidence type="ECO:0000313" key="9">
    <source>
        <dbReference type="EMBL" id="KAJ2005794.1"/>
    </source>
</evidence>
<dbReference type="EMBL" id="JANBQF010000085">
    <property type="protein sequence ID" value="KAJ2005794.1"/>
    <property type="molecule type" value="Genomic_DNA"/>
</dbReference>
<evidence type="ECO:0000256" key="3">
    <source>
        <dbReference type="ARBA" id="ARBA00022692"/>
    </source>
</evidence>
<evidence type="ECO:0000256" key="7">
    <source>
        <dbReference type="SAM" id="Phobius"/>
    </source>
</evidence>
<feature type="transmembrane region" description="Helical" evidence="7">
    <location>
        <begin position="102"/>
        <end position="121"/>
    </location>
</feature>
<feature type="transmembrane region" description="Helical" evidence="7">
    <location>
        <begin position="133"/>
        <end position="151"/>
    </location>
</feature>
<keyword evidence="6 7" id="KW-0472">Membrane</keyword>
<evidence type="ECO:0000256" key="4">
    <source>
        <dbReference type="ARBA" id="ARBA00022970"/>
    </source>
</evidence>
<proteinExistence type="predicted"/>
<organism evidence="9 10">
    <name type="scientific">Coemansia thaxteri</name>
    <dbReference type="NCBI Taxonomy" id="2663907"/>
    <lineage>
        <taxon>Eukaryota</taxon>
        <taxon>Fungi</taxon>
        <taxon>Fungi incertae sedis</taxon>
        <taxon>Zoopagomycota</taxon>
        <taxon>Kickxellomycotina</taxon>
        <taxon>Kickxellomycetes</taxon>
        <taxon>Kickxellales</taxon>
        <taxon>Kickxellaceae</taxon>
        <taxon>Coemansia</taxon>
    </lineage>
</organism>
<dbReference type="OrthoDB" id="3900342at2759"/>
<evidence type="ECO:0000256" key="6">
    <source>
        <dbReference type="ARBA" id="ARBA00023136"/>
    </source>
</evidence>
<dbReference type="InterPro" id="IPR050524">
    <property type="entry name" value="APC_YAT"/>
</dbReference>
<accession>A0A9W8BK49</accession>
<keyword evidence="2" id="KW-0813">Transport</keyword>
<feature type="transmembrane region" description="Helical" evidence="7">
    <location>
        <begin position="212"/>
        <end position="230"/>
    </location>
</feature>
<feature type="transmembrane region" description="Helical" evidence="7">
    <location>
        <begin position="412"/>
        <end position="437"/>
    </location>
</feature>
<feature type="domain" description="Amino acid permease/ SLC12A" evidence="8">
    <location>
        <begin position="73"/>
        <end position="514"/>
    </location>
</feature>
<dbReference type="Proteomes" id="UP001150907">
    <property type="component" value="Unassembled WGS sequence"/>
</dbReference>
<dbReference type="Pfam" id="PF00324">
    <property type="entry name" value="AA_permease"/>
    <property type="match status" value="1"/>
</dbReference>
<keyword evidence="5 7" id="KW-1133">Transmembrane helix</keyword>
<gene>
    <name evidence="9" type="ORF">H4R26_001752</name>
</gene>